<evidence type="ECO:0000256" key="3">
    <source>
        <dbReference type="ARBA" id="ARBA00009650"/>
    </source>
</evidence>
<dbReference type="SUPFAM" id="SSF46626">
    <property type="entry name" value="Cytochrome c"/>
    <property type="match status" value="1"/>
</dbReference>
<evidence type="ECO:0000313" key="17">
    <source>
        <dbReference type="Proteomes" id="UP000041254"/>
    </source>
</evidence>
<comment type="similarity">
    <text evidence="3">Belongs to the cytochrome c family. PetJ subfamily.</text>
</comment>
<evidence type="ECO:0000256" key="13">
    <source>
        <dbReference type="PROSITE-ProRule" id="PRU00433"/>
    </source>
</evidence>
<dbReference type="InterPro" id="IPR008168">
    <property type="entry name" value="Cyt_C_IC"/>
</dbReference>
<dbReference type="FunFam" id="1.10.760.10:FF:000021">
    <property type="entry name" value="Cytochrome c6, chloroplastic"/>
    <property type="match status" value="1"/>
</dbReference>
<name>A0A0G4FNW8_VITBC</name>
<dbReference type="InterPro" id="IPR009056">
    <property type="entry name" value="Cyt_c-like_dom"/>
</dbReference>
<evidence type="ECO:0000256" key="10">
    <source>
        <dbReference type="ARBA" id="ARBA00030448"/>
    </source>
</evidence>
<evidence type="ECO:0000256" key="6">
    <source>
        <dbReference type="ARBA" id="ARBA00022723"/>
    </source>
</evidence>
<evidence type="ECO:0000256" key="14">
    <source>
        <dbReference type="SAM" id="MobiDB-lite"/>
    </source>
</evidence>
<keyword evidence="4" id="KW-0813">Transport</keyword>
<evidence type="ECO:0000256" key="1">
    <source>
        <dbReference type="ARBA" id="ARBA00002347"/>
    </source>
</evidence>
<evidence type="ECO:0000256" key="4">
    <source>
        <dbReference type="ARBA" id="ARBA00022448"/>
    </source>
</evidence>
<evidence type="ECO:0000256" key="8">
    <source>
        <dbReference type="ARBA" id="ARBA00023004"/>
    </source>
</evidence>
<evidence type="ECO:0000313" key="16">
    <source>
        <dbReference type="EMBL" id="CEM15918.1"/>
    </source>
</evidence>
<comment type="subcellular location">
    <subcellularLocation>
        <location evidence="2">Plastid</location>
        <location evidence="2">Chloroplast thylakoid lumen</location>
    </subcellularLocation>
</comment>
<comment type="function">
    <text evidence="1">Functions as an electron carrier between membrane-bound cytochrome b6-f and photosystem I in oxygenic photosynthesis.</text>
</comment>
<dbReference type="InterPro" id="IPR036909">
    <property type="entry name" value="Cyt_c-like_dom_sf"/>
</dbReference>
<feature type="domain" description="Cytochrome c" evidence="15">
    <location>
        <begin position="103"/>
        <end position="198"/>
    </location>
</feature>
<dbReference type="Pfam" id="PF13442">
    <property type="entry name" value="Cytochrome_CBB3"/>
    <property type="match status" value="1"/>
</dbReference>
<accession>A0A0G4FNW8</accession>
<dbReference type="EMBL" id="CDMY01000474">
    <property type="protein sequence ID" value="CEM15918.1"/>
    <property type="molecule type" value="Genomic_DNA"/>
</dbReference>
<dbReference type="InParanoid" id="A0A0G4FNW8"/>
<reference evidence="16 17" key="1">
    <citation type="submission" date="2014-11" db="EMBL/GenBank/DDBJ databases">
        <authorList>
            <person name="Zhu J."/>
            <person name="Qi W."/>
            <person name="Song R."/>
        </authorList>
    </citation>
    <scope>NUCLEOTIDE SEQUENCE [LARGE SCALE GENOMIC DNA]</scope>
</reference>
<keyword evidence="6 13" id="KW-0479">Metal-binding</keyword>
<evidence type="ECO:0000256" key="11">
    <source>
        <dbReference type="ARBA" id="ARBA00031247"/>
    </source>
</evidence>
<dbReference type="GO" id="GO:0009543">
    <property type="term" value="C:chloroplast thylakoid lumen"/>
    <property type="evidence" value="ECO:0007669"/>
    <property type="project" value="UniProtKB-SubCell"/>
</dbReference>
<dbReference type="PANTHER" id="PTHR34688">
    <property type="entry name" value="CYTOCHROME C6, CHLOROPLASTIC"/>
    <property type="match status" value="1"/>
</dbReference>
<evidence type="ECO:0000256" key="2">
    <source>
        <dbReference type="ARBA" id="ARBA00004456"/>
    </source>
</evidence>
<evidence type="ECO:0000256" key="12">
    <source>
        <dbReference type="ARBA" id="ARBA00033211"/>
    </source>
</evidence>
<keyword evidence="8 13" id="KW-0408">Iron</keyword>
<dbReference type="GO" id="GO:0009055">
    <property type="term" value="F:electron transfer activity"/>
    <property type="evidence" value="ECO:0007669"/>
    <property type="project" value="InterPro"/>
</dbReference>
<dbReference type="OrthoDB" id="1930491at2759"/>
<feature type="region of interest" description="Disordered" evidence="14">
    <location>
        <begin position="41"/>
        <end position="69"/>
    </location>
</feature>
<keyword evidence="5 13" id="KW-0349">Heme</keyword>
<keyword evidence="7" id="KW-0249">Electron transport</keyword>
<keyword evidence="17" id="KW-1185">Reference proteome</keyword>
<dbReference type="PRINTS" id="PR00605">
    <property type="entry name" value="CYTCHROMECIC"/>
</dbReference>
<dbReference type="InterPro" id="IPR023655">
    <property type="entry name" value="Cyt_C6"/>
</dbReference>
<dbReference type="Proteomes" id="UP000041254">
    <property type="component" value="Unassembled WGS sequence"/>
</dbReference>
<dbReference type="PROSITE" id="PS51007">
    <property type="entry name" value="CYTC"/>
    <property type="match status" value="1"/>
</dbReference>
<sequence>MRLFRGLHQLVTQLVVAVVVFSSTTHSFTAFTPSLTRLQQTAQRPSHLSHSDRRSLGSGLLKASEPRHDAATDATQPLQSLLRSVLLPFALVALASLPIDPVIGATRGEDVFNINCAACHAGGGNVIASARAGKTLKKGDLIGNKIYDVDKLYQVTYYGVANMPGFGESCNPKSRCTFGPRLTDEDVAAVAEYVLQEAERGWR</sequence>
<dbReference type="GO" id="GO:0020037">
    <property type="term" value="F:heme binding"/>
    <property type="evidence" value="ECO:0007669"/>
    <property type="project" value="InterPro"/>
</dbReference>
<dbReference type="PANTHER" id="PTHR34688:SF2">
    <property type="entry name" value="CYTOCHROME C6, CHLOROPLASTIC"/>
    <property type="match status" value="1"/>
</dbReference>
<dbReference type="Gene3D" id="1.10.760.10">
    <property type="entry name" value="Cytochrome c-like domain"/>
    <property type="match status" value="1"/>
</dbReference>
<dbReference type="VEuPathDB" id="CryptoDB:Vbra_15903"/>
<evidence type="ECO:0000256" key="7">
    <source>
        <dbReference type="ARBA" id="ARBA00022982"/>
    </source>
</evidence>
<keyword evidence="9" id="KW-0793">Thylakoid</keyword>
<evidence type="ECO:0000256" key="5">
    <source>
        <dbReference type="ARBA" id="ARBA00022617"/>
    </source>
</evidence>
<dbReference type="GO" id="GO:0005506">
    <property type="term" value="F:iron ion binding"/>
    <property type="evidence" value="ECO:0007669"/>
    <property type="project" value="InterPro"/>
</dbReference>
<gene>
    <name evidence="16" type="ORF">Vbra_15903</name>
</gene>
<dbReference type="STRING" id="1169540.A0A0G4FNW8"/>
<organism evidence="16 17">
    <name type="scientific">Vitrella brassicaformis (strain CCMP3155)</name>
    <dbReference type="NCBI Taxonomy" id="1169540"/>
    <lineage>
        <taxon>Eukaryota</taxon>
        <taxon>Sar</taxon>
        <taxon>Alveolata</taxon>
        <taxon>Colpodellida</taxon>
        <taxon>Vitrellaceae</taxon>
        <taxon>Vitrella</taxon>
    </lineage>
</organism>
<evidence type="ECO:0000259" key="15">
    <source>
        <dbReference type="PROSITE" id="PS51007"/>
    </source>
</evidence>
<proteinExistence type="inferred from homology"/>
<evidence type="ECO:0000256" key="9">
    <source>
        <dbReference type="ARBA" id="ARBA00023078"/>
    </source>
</evidence>
<dbReference type="AlphaFoldDB" id="A0A0G4FNW8"/>
<protein>
    <recommendedName>
        <fullName evidence="12">Cytochrome c-553</fullName>
    </recommendedName>
    <alternativeName>
        <fullName evidence="11">Cytochrome c553</fullName>
    </alternativeName>
    <alternativeName>
        <fullName evidence="10">Soluble cytochrome f</fullName>
    </alternativeName>
</protein>